<reference evidence="1 2" key="1">
    <citation type="submission" date="2021-08" db="EMBL/GenBank/DDBJ databases">
        <title>Draft Genome Sequence of Phanerochaete sordida strain YK-624.</title>
        <authorList>
            <person name="Mori T."/>
            <person name="Dohra H."/>
            <person name="Suzuki T."/>
            <person name="Kawagishi H."/>
            <person name="Hirai H."/>
        </authorList>
    </citation>
    <scope>NUCLEOTIDE SEQUENCE [LARGE SCALE GENOMIC DNA]</scope>
    <source>
        <strain evidence="1 2">YK-624</strain>
    </source>
</reference>
<protein>
    <submittedName>
        <fullName evidence="1">Uncharacterized protein</fullName>
    </submittedName>
</protein>
<sequence>MGALVSLFRRCPGQPSRDIFGLGPFSFSPNLSLLPPRCPYSQGRGGALGKCGQRARAAVVVATLVSNIWALAHRASPSFPHGFWGLMSGGDTDFWVKVFKHGLADGQSALYYLRMGFACAADGRLPYT</sequence>
<proteinExistence type="predicted"/>
<name>A0A9P3LLD2_9APHY</name>
<dbReference type="Proteomes" id="UP000703269">
    <property type="component" value="Unassembled WGS sequence"/>
</dbReference>
<accession>A0A9P3LLD2</accession>
<dbReference type="AlphaFoldDB" id="A0A9P3LLD2"/>
<comment type="caution">
    <text evidence="1">The sequence shown here is derived from an EMBL/GenBank/DDBJ whole genome shotgun (WGS) entry which is preliminary data.</text>
</comment>
<organism evidence="1 2">
    <name type="scientific">Phanerochaete sordida</name>
    <dbReference type="NCBI Taxonomy" id="48140"/>
    <lineage>
        <taxon>Eukaryota</taxon>
        <taxon>Fungi</taxon>
        <taxon>Dikarya</taxon>
        <taxon>Basidiomycota</taxon>
        <taxon>Agaricomycotina</taxon>
        <taxon>Agaricomycetes</taxon>
        <taxon>Polyporales</taxon>
        <taxon>Phanerochaetaceae</taxon>
        <taxon>Phanerochaete</taxon>
    </lineage>
</organism>
<gene>
    <name evidence="1" type="ORF">PsYK624_155330</name>
</gene>
<keyword evidence="2" id="KW-1185">Reference proteome</keyword>
<evidence type="ECO:0000313" key="2">
    <source>
        <dbReference type="Proteomes" id="UP000703269"/>
    </source>
</evidence>
<evidence type="ECO:0000313" key="1">
    <source>
        <dbReference type="EMBL" id="GJE99280.1"/>
    </source>
</evidence>
<dbReference type="EMBL" id="BPQB01000105">
    <property type="protein sequence ID" value="GJE99280.1"/>
    <property type="molecule type" value="Genomic_DNA"/>
</dbReference>